<evidence type="ECO:0000313" key="3">
    <source>
        <dbReference type="Proteomes" id="UP000712281"/>
    </source>
</evidence>
<protein>
    <submittedName>
        <fullName evidence="2">Uncharacterized protein</fullName>
    </submittedName>
</protein>
<reference evidence="2" key="1">
    <citation type="submission" date="2019-12" db="EMBL/GenBank/DDBJ databases">
        <title>Genome sequencing and annotation of Brassica cretica.</title>
        <authorList>
            <person name="Studholme D.J."/>
            <person name="Sarris P.F."/>
        </authorList>
    </citation>
    <scope>NUCLEOTIDE SEQUENCE</scope>
    <source>
        <strain evidence="2">PFS-001/15</strain>
        <tissue evidence="2">Leaf</tissue>
    </source>
</reference>
<gene>
    <name evidence="2" type="ORF">F2Q68_00004106</name>
</gene>
<sequence length="80" mass="9302">MKSSTTTIKKNSTLNMRGRSSGMIRNGVNFQPLKPIAPLKRESVRTVHNHQAHTQLVKLIKVPFDPLVLRQQRFLVRRLW</sequence>
<accession>A0A8S9J9M4</accession>
<name>A0A8S9J9M4_BRACR</name>
<comment type="caution">
    <text evidence="2">The sequence shown here is derived from an EMBL/GenBank/DDBJ whole genome shotgun (WGS) entry which is preliminary data.</text>
</comment>
<dbReference type="EMBL" id="QGKW02001660">
    <property type="protein sequence ID" value="KAF2578056.1"/>
    <property type="molecule type" value="Genomic_DNA"/>
</dbReference>
<feature type="region of interest" description="Disordered" evidence="1">
    <location>
        <begin position="1"/>
        <end position="29"/>
    </location>
</feature>
<evidence type="ECO:0000313" key="2">
    <source>
        <dbReference type="EMBL" id="KAF2578056.1"/>
    </source>
</evidence>
<proteinExistence type="predicted"/>
<evidence type="ECO:0000256" key="1">
    <source>
        <dbReference type="SAM" id="MobiDB-lite"/>
    </source>
</evidence>
<dbReference type="Proteomes" id="UP000712281">
    <property type="component" value="Unassembled WGS sequence"/>
</dbReference>
<organism evidence="2 3">
    <name type="scientific">Brassica cretica</name>
    <name type="common">Mustard</name>
    <dbReference type="NCBI Taxonomy" id="69181"/>
    <lineage>
        <taxon>Eukaryota</taxon>
        <taxon>Viridiplantae</taxon>
        <taxon>Streptophyta</taxon>
        <taxon>Embryophyta</taxon>
        <taxon>Tracheophyta</taxon>
        <taxon>Spermatophyta</taxon>
        <taxon>Magnoliopsida</taxon>
        <taxon>eudicotyledons</taxon>
        <taxon>Gunneridae</taxon>
        <taxon>Pentapetalae</taxon>
        <taxon>rosids</taxon>
        <taxon>malvids</taxon>
        <taxon>Brassicales</taxon>
        <taxon>Brassicaceae</taxon>
        <taxon>Brassiceae</taxon>
        <taxon>Brassica</taxon>
    </lineage>
</organism>
<feature type="compositionally biased region" description="Low complexity" evidence="1">
    <location>
        <begin position="1"/>
        <end position="13"/>
    </location>
</feature>
<dbReference type="AlphaFoldDB" id="A0A8S9J9M4"/>